<feature type="domain" description="F-box" evidence="1">
    <location>
        <begin position="2"/>
        <end position="48"/>
    </location>
</feature>
<reference evidence="2" key="2">
    <citation type="submission" date="2021-08" db="EMBL/GenBank/DDBJ databases">
        <authorList>
            <person name="Gostincar C."/>
            <person name="Sun X."/>
            <person name="Song Z."/>
            <person name="Gunde-Cimerman N."/>
        </authorList>
    </citation>
    <scope>NUCLEOTIDE SEQUENCE</scope>
    <source>
        <strain evidence="2">EXF-9911</strain>
    </source>
</reference>
<reference evidence="2" key="1">
    <citation type="journal article" date="2021" name="J Fungi (Basel)">
        <title>Virulence traits and population genomics of the black yeast Aureobasidium melanogenum.</title>
        <authorList>
            <person name="Cernosa A."/>
            <person name="Sun X."/>
            <person name="Gostincar C."/>
            <person name="Fang C."/>
            <person name="Gunde-Cimerman N."/>
            <person name="Song Z."/>
        </authorList>
    </citation>
    <scope>NUCLEOTIDE SEQUENCE</scope>
    <source>
        <strain evidence="2">EXF-9911</strain>
    </source>
</reference>
<name>A0A9P8ELB3_AURME</name>
<dbReference type="Proteomes" id="UP000779574">
    <property type="component" value="Unassembled WGS sequence"/>
</dbReference>
<dbReference type="InterPro" id="IPR001810">
    <property type="entry name" value="F-box_dom"/>
</dbReference>
<dbReference type="OrthoDB" id="5279008at2759"/>
<evidence type="ECO:0000313" key="3">
    <source>
        <dbReference type="Proteomes" id="UP000779574"/>
    </source>
</evidence>
<dbReference type="CDD" id="cd09917">
    <property type="entry name" value="F-box_SF"/>
    <property type="match status" value="1"/>
</dbReference>
<evidence type="ECO:0000313" key="2">
    <source>
        <dbReference type="EMBL" id="KAG9694020.1"/>
    </source>
</evidence>
<proteinExistence type="predicted"/>
<comment type="caution">
    <text evidence="2">The sequence shown here is derived from an EMBL/GenBank/DDBJ whole genome shotgun (WGS) entry which is preliminary data.</text>
</comment>
<dbReference type="EMBL" id="JAHFXF010000175">
    <property type="protein sequence ID" value="KAG9694020.1"/>
    <property type="molecule type" value="Genomic_DNA"/>
</dbReference>
<feature type="non-terminal residue" evidence="2">
    <location>
        <position position="421"/>
    </location>
</feature>
<dbReference type="SUPFAM" id="SSF81383">
    <property type="entry name" value="F-box domain"/>
    <property type="match status" value="1"/>
</dbReference>
<protein>
    <recommendedName>
        <fullName evidence="1">F-box domain-containing protein</fullName>
    </recommendedName>
</protein>
<dbReference type="InterPro" id="IPR036047">
    <property type="entry name" value="F-box-like_dom_sf"/>
</dbReference>
<gene>
    <name evidence="2" type="ORF">KCU76_g5570</name>
</gene>
<dbReference type="AlphaFoldDB" id="A0A9P8ELB3"/>
<evidence type="ECO:0000259" key="1">
    <source>
        <dbReference type="PROSITE" id="PS50181"/>
    </source>
</evidence>
<dbReference type="Pfam" id="PF12937">
    <property type="entry name" value="F-box-like"/>
    <property type="match status" value="1"/>
</dbReference>
<dbReference type="Gene3D" id="1.20.1280.50">
    <property type="match status" value="1"/>
</dbReference>
<sequence length="421" mass="46132">MATSISSLPPEVIHMIAAAVDSGDLASLRLVSKQWCDISTKPFGIAKLRHPRFIVSPYSLQGLVDLTAHPILGPCVQSFEIGTYRMKKYFVNTQPRREASQANIAALTQFPFEVTGLHTVLLAKALANLKRHGVVPMIGLFEDVVCAGPGDKSLRRGYGYDELYGSVNVHEYGDSRAAQTLIALVTARSSSGCPISGISVDLQWNSLARQAIGRHPGLQQLLRNLLVSSSGELQSGWDLTLTFTERNGTAGSHTLKVRDQDKSLFLDFISIEEYEGTEIPQLDQGTYGSLVNAIYYQHFQKISLKHCSIDTSIFSLLRAHSKSLRHLSISSSIFYDDELEDGINLLTTIGHDLALESLVLVDLSYENKHSLVSVVGEEIKGGSSAQVTAIVDDLIKSVRTMNTKMERTGVDDEEPDDNQAP</sequence>
<dbReference type="SMART" id="SM00256">
    <property type="entry name" value="FBOX"/>
    <property type="match status" value="1"/>
</dbReference>
<organism evidence="2 3">
    <name type="scientific">Aureobasidium melanogenum</name>
    <name type="common">Aureobasidium pullulans var. melanogenum</name>
    <dbReference type="NCBI Taxonomy" id="46634"/>
    <lineage>
        <taxon>Eukaryota</taxon>
        <taxon>Fungi</taxon>
        <taxon>Dikarya</taxon>
        <taxon>Ascomycota</taxon>
        <taxon>Pezizomycotina</taxon>
        <taxon>Dothideomycetes</taxon>
        <taxon>Dothideomycetidae</taxon>
        <taxon>Dothideales</taxon>
        <taxon>Saccotheciaceae</taxon>
        <taxon>Aureobasidium</taxon>
    </lineage>
</organism>
<dbReference type="PROSITE" id="PS50181">
    <property type="entry name" value="FBOX"/>
    <property type="match status" value="1"/>
</dbReference>
<accession>A0A9P8ELB3</accession>